<dbReference type="GO" id="GO:0008270">
    <property type="term" value="F:zinc ion binding"/>
    <property type="evidence" value="ECO:0007669"/>
    <property type="project" value="UniProtKB-UniRule"/>
</dbReference>
<keyword evidence="4 6" id="KW-0862">Zinc</keyword>
<evidence type="ECO:0000256" key="4">
    <source>
        <dbReference type="ARBA" id="ARBA00022833"/>
    </source>
</evidence>
<feature type="region of interest" description="Disordered" evidence="7">
    <location>
        <begin position="368"/>
        <end position="387"/>
    </location>
</feature>
<sequence>MEKNCVQRVKDIEFRKVFQKALNANLESTSLRSIGRRRLSRLAYKITAGFRAHTIAIAYLRGTFCAGYRTTSRCEGINAFVKGFLRSTDSILELVHNLNRVVKDYQNNDVTAQFYSTYYTPVLTTGLDSIELFALKVEVKKQINGVATLFWGRDSISTMCVYKFSKMGKPNRTYRVLYDLNEERIECECSMWNSEGIPCSHIFCVMKYEGLEKIPGSLILSRWCKDAKNWRSKPPESTEGHQGRLLRYGALYRAMSVVEKLGAEDVNKFVVARDGIARLAEALQRRAYDKLGGQPGFPSLSELKDPVVSKTKGAPRKGKKMHPGSHGEVLMKRRCCTTCGVPSHTKRTFTSQRDHGVVGTEASAVHSSTECSSAKPSAPYAAGQTQDADKDEFLERMKYASKKHEFIKIILEKLVASAA</sequence>
<accession>A0A444YN24</accession>
<reference evidence="9 10" key="1">
    <citation type="submission" date="2019-01" db="EMBL/GenBank/DDBJ databases">
        <title>Sequencing of cultivated peanut Arachis hypogaea provides insights into genome evolution and oil improvement.</title>
        <authorList>
            <person name="Chen X."/>
        </authorList>
    </citation>
    <scope>NUCLEOTIDE SEQUENCE [LARGE SCALE GENOMIC DNA]</scope>
    <source>
        <strain evidence="10">cv. Fuhuasheng</strain>
        <tissue evidence="9">Leaves</tissue>
    </source>
</reference>
<evidence type="ECO:0000313" key="9">
    <source>
        <dbReference type="EMBL" id="RYR03344.1"/>
    </source>
</evidence>
<evidence type="ECO:0000259" key="8">
    <source>
        <dbReference type="PROSITE" id="PS50966"/>
    </source>
</evidence>
<dbReference type="EMBL" id="SDMP01000016">
    <property type="protein sequence ID" value="RYR03344.1"/>
    <property type="molecule type" value="Genomic_DNA"/>
</dbReference>
<evidence type="ECO:0000256" key="3">
    <source>
        <dbReference type="ARBA" id="ARBA00022771"/>
    </source>
</evidence>
<protein>
    <recommendedName>
        <fullName evidence="6">Protein FAR1-RELATED SEQUENCE</fullName>
    </recommendedName>
</protein>
<dbReference type="Pfam" id="PF04434">
    <property type="entry name" value="SWIM"/>
    <property type="match status" value="1"/>
</dbReference>
<dbReference type="PROSITE" id="PS50966">
    <property type="entry name" value="ZF_SWIM"/>
    <property type="match status" value="1"/>
</dbReference>
<evidence type="ECO:0000256" key="6">
    <source>
        <dbReference type="RuleBase" id="RU367018"/>
    </source>
</evidence>
<dbReference type="InterPro" id="IPR031052">
    <property type="entry name" value="FHY3/FAR1"/>
</dbReference>
<dbReference type="GO" id="GO:0005634">
    <property type="term" value="C:nucleus"/>
    <property type="evidence" value="ECO:0007669"/>
    <property type="project" value="UniProtKB-SubCell"/>
</dbReference>
<keyword evidence="6" id="KW-0539">Nucleus</keyword>
<evidence type="ECO:0000256" key="2">
    <source>
        <dbReference type="ARBA" id="ARBA00022723"/>
    </source>
</evidence>
<dbReference type="PANTHER" id="PTHR31669">
    <property type="entry name" value="PROTEIN FAR1-RELATED SEQUENCE 10-RELATED"/>
    <property type="match status" value="1"/>
</dbReference>
<dbReference type="SMART" id="SM00575">
    <property type="entry name" value="ZnF_PMZ"/>
    <property type="match status" value="1"/>
</dbReference>
<comment type="function">
    <text evidence="6">Putative transcription activator involved in regulating light control of development.</text>
</comment>
<name>A0A444YN24_ARAHY</name>
<organism evidence="9 10">
    <name type="scientific">Arachis hypogaea</name>
    <name type="common">Peanut</name>
    <dbReference type="NCBI Taxonomy" id="3818"/>
    <lineage>
        <taxon>Eukaryota</taxon>
        <taxon>Viridiplantae</taxon>
        <taxon>Streptophyta</taxon>
        <taxon>Embryophyta</taxon>
        <taxon>Tracheophyta</taxon>
        <taxon>Spermatophyta</taxon>
        <taxon>Magnoliopsida</taxon>
        <taxon>eudicotyledons</taxon>
        <taxon>Gunneridae</taxon>
        <taxon>Pentapetalae</taxon>
        <taxon>rosids</taxon>
        <taxon>fabids</taxon>
        <taxon>Fabales</taxon>
        <taxon>Fabaceae</taxon>
        <taxon>Papilionoideae</taxon>
        <taxon>50 kb inversion clade</taxon>
        <taxon>dalbergioids sensu lato</taxon>
        <taxon>Dalbergieae</taxon>
        <taxon>Pterocarpus clade</taxon>
        <taxon>Arachis</taxon>
    </lineage>
</organism>
<evidence type="ECO:0000256" key="5">
    <source>
        <dbReference type="PROSITE-ProRule" id="PRU00325"/>
    </source>
</evidence>
<dbReference type="InterPro" id="IPR006564">
    <property type="entry name" value="Znf_PMZ"/>
</dbReference>
<dbReference type="InterPro" id="IPR007527">
    <property type="entry name" value="Znf_SWIM"/>
</dbReference>
<keyword evidence="3 5" id="KW-0863">Zinc-finger</keyword>
<dbReference type="PANTHER" id="PTHR31669:SF251">
    <property type="entry name" value="PROTEIN FAR1-RELATED SEQUENCE"/>
    <property type="match status" value="1"/>
</dbReference>
<comment type="similarity">
    <text evidence="1 6">Belongs to the FHY3/FAR1 family.</text>
</comment>
<dbReference type="AlphaFoldDB" id="A0A444YN24"/>
<feature type="domain" description="SWIM-type" evidence="8">
    <location>
        <begin position="174"/>
        <end position="210"/>
    </location>
</feature>
<keyword evidence="2 6" id="KW-0479">Metal-binding</keyword>
<comment type="subcellular location">
    <subcellularLocation>
        <location evidence="6">Nucleus</location>
    </subcellularLocation>
</comment>
<dbReference type="GO" id="GO:0006355">
    <property type="term" value="P:regulation of DNA-templated transcription"/>
    <property type="evidence" value="ECO:0007669"/>
    <property type="project" value="UniProtKB-UniRule"/>
</dbReference>
<keyword evidence="10" id="KW-1185">Reference proteome</keyword>
<evidence type="ECO:0000313" key="10">
    <source>
        <dbReference type="Proteomes" id="UP000289738"/>
    </source>
</evidence>
<dbReference type="Proteomes" id="UP000289738">
    <property type="component" value="Chromosome B06"/>
</dbReference>
<evidence type="ECO:0000256" key="1">
    <source>
        <dbReference type="ARBA" id="ARBA00005889"/>
    </source>
</evidence>
<evidence type="ECO:0000256" key="7">
    <source>
        <dbReference type="SAM" id="MobiDB-lite"/>
    </source>
</evidence>
<proteinExistence type="inferred from homology"/>
<comment type="caution">
    <text evidence="9">The sequence shown here is derived from an EMBL/GenBank/DDBJ whole genome shotgun (WGS) entry which is preliminary data.</text>
</comment>
<gene>
    <name evidence="9" type="ORF">Ahy_B06g082232</name>
</gene>